<dbReference type="GO" id="GO:0015341">
    <property type="term" value="F:zinc efflux antiporter activity"/>
    <property type="evidence" value="ECO:0007669"/>
    <property type="project" value="TreeGrafter"/>
</dbReference>
<evidence type="ECO:0000256" key="2">
    <source>
        <dbReference type="ARBA" id="ARBA00008114"/>
    </source>
</evidence>
<dbReference type="GO" id="GO:0015093">
    <property type="term" value="F:ferrous iron transmembrane transporter activity"/>
    <property type="evidence" value="ECO:0007669"/>
    <property type="project" value="TreeGrafter"/>
</dbReference>
<dbReference type="FunFam" id="1.20.1510.10:FF:000006">
    <property type="entry name" value="Divalent cation efflux transporter"/>
    <property type="match status" value="1"/>
</dbReference>
<feature type="domain" description="Cation efflux protein transmembrane" evidence="8">
    <location>
        <begin position="16"/>
        <end position="207"/>
    </location>
</feature>
<keyword evidence="5 7" id="KW-1133">Transmembrane helix</keyword>
<feature type="transmembrane region" description="Helical" evidence="7">
    <location>
        <begin position="158"/>
        <end position="177"/>
    </location>
</feature>
<comment type="subcellular location">
    <subcellularLocation>
        <location evidence="1">Membrane</location>
        <topology evidence="1">Multi-pass membrane protein</topology>
    </subcellularLocation>
</comment>
<evidence type="ECO:0000259" key="8">
    <source>
        <dbReference type="Pfam" id="PF01545"/>
    </source>
</evidence>
<dbReference type="EMBL" id="DTHO01000022">
    <property type="protein sequence ID" value="HGG99271.1"/>
    <property type="molecule type" value="Genomic_DNA"/>
</dbReference>
<feature type="transmembrane region" description="Helical" evidence="7">
    <location>
        <begin position="78"/>
        <end position="100"/>
    </location>
</feature>
<dbReference type="InterPro" id="IPR058533">
    <property type="entry name" value="Cation_efflux_TM"/>
</dbReference>
<name>A0A7C4EPP0_9BACT</name>
<keyword evidence="6 7" id="KW-0472">Membrane</keyword>
<reference evidence="10" key="1">
    <citation type="journal article" date="2020" name="mSystems">
        <title>Genome- and Community-Level Interaction Insights into Carbon Utilization and Element Cycling Functions of Hydrothermarchaeota in Hydrothermal Sediment.</title>
        <authorList>
            <person name="Zhou Z."/>
            <person name="Liu Y."/>
            <person name="Xu W."/>
            <person name="Pan J."/>
            <person name="Luo Z.H."/>
            <person name="Li M."/>
        </authorList>
    </citation>
    <scope>NUCLEOTIDE SEQUENCE [LARGE SCALE GENOMIC DNA]</scope>
    <source>
        <strain evidence="10">SpSt-788</strain>
    </source>
</reference>
<dbReference type="PANTHER" id="PTHR43840">
    <property type="entry name" value="MITOCHONDRIAL METAL TRANSPORTER 1-RELATED"/>
    <property type="match status" value="1"/>
</dbReference>
<dbReference type="Pfam" id="PF16916">
    <property type="entry name" value="ZT_dimer"/>
    <property type="match status" value="1"/>
</dbReference>
<feature type="transmembrane region" description="Helical" evidence="7">
    <location>
        <begin position="12"/>
        <end position="34"/>
    </location>
</feature>
<dbReference type="Gene3D" id="1.20.1510.10">
    <property type="entry name" value="Cation efflux protein transmembrane domain"/>
    <property type="match status" value="1"/>
</dbReference>
<feature type="transmembrane region" description="Helical" evidence="7">
    <location>
        <begin position="46"/>
        <end position="66"/>
    </location>
</feature>
<dbReference type="AlphaFoldDB" id="A0A7C4EPP0"/>
<evidence type="ECO:0000256" key="7">
    <source>
        <dbReference type="SAM" id="Phobius"/>
    </source>
</evidence>
<organism evidence="10">
    <name type="scientific">Thermodesulfovibrio aggregans</name>
    <dbReference type="NCBI Taxonomy" id="86166"/>
    <lineage>
        <taxon>Bacteria</taxon>
        <taxon>Pseudomonadati</taxon>
        <taxon>Nitrospirota</taxon>
        <taxon>Thermodesulfovibrionia</taxon>
        <taxon>Thermodesulfovibrionales</taxon>
        <taxon>Thermodesulfovibrionaceae</taxon>
        <taxon>Thermodesulfovibrio</taxon>
    </lineage>
</organism>
<evidence type="ECO:0000256" key="4">
    <source>
        <dbReference type="ARBA" id="ARBA00022692"/>
    </source>
</evidence>
<dbReference type="InterPro" id="IPR027469">
    <property type="entry name" value="Cation_efflux_TMD_sf"/>
</dbReference>
<dbReference type="Pfam" id="PF01545">
    <property type="entry name" value="Cation_efflux"/>
    <property type="match status" value="1"/>
</dbReference>
<evidence type="ECO:0000259" key="9">
    <source>
        <dbReference type="Pfam" id="PF16916"/>
    </source>
</evidence>
<dbReference type="SUPFAM" id="SSF160240">
    <property type="entry name" value="Cation efflux protein cytoplasmic domain-like"/>
    <property type="match status" value="1"/>
</dbReference>
<protein>
    <submittedName>
        <fullName evidence="10">Cation transporter</fullName>
    </submittedName>
</protein>
<comment type="caution">
    <text evidence="10">The sequence shown here is derived from an EMBL/GenBank/DDBJ whole genome shotgun (WGS) entry which is preliminary data.</text>
</comment>
<sequence length="291" mass="32483">MLSLKDRKKQISKVTLIILFLNLSVSAAKIIYGWLAHSVAIYSDGFHSLFDGMSNIGGLIAIYLASRPPDKKHPYGHGKFETVFTIFIGVLMGITAIEIIRNVYKALIKEIKPDIDEKALFILFGTLIINIFVTLYEKKKGKELKSIFLIADSAHTKTDIYLTSGVIISVIIIKLGFPLIDPIAGFIVGIFVAREAVKIIKESADILADRTAIDESRIKEVIKDLKEVQACEEIRTRGAMGNIFVDLKIFVNPSISVSEAHNVAEKVEERIKHEFSDVIDVVVHVEPYKEN</sequence>
<feature type="transmembrane region" description="Helical" evidence="7">
    <location>
        <begin position="120"/>
        <end position="137"/>
    </location>
</feature>
<keyword evidence="4 7" id="KW-0812">Transmembrane</keyword>
<dbReference type="SUPFAM" id="SSF161111">
    <property type="entry name" value="Cation efflux protein transmembrane domain-like"/>
    <property type="match status" value="1"/>
</dbReference>
<gene>
    <name evidence="10" type="ORF">ENV75_02315</name>
</gene>
<keyword evidence="3" id="KW-0813">Transport</keyword>
<dbReference type="InterPro" id="IPR027470">
    <property type="entry name" value="Cation_efflux_CTD"/>
</dbReference>
<evidence type="ECO:0000256" key="5">
    <source>
        <dbReference type="ARBA" id="ARBA00022989"/>
    </source>
</evidence>
<dbReference type="InterPro" id="IPR002524">
    <property type="entry name" value="Cation_efflux"/>
</dbReference>
<dbReference type="NCBIfam" id="TIGR01297">
    <property type="entry name" value="CDF"/>
    <property type="match status" value="1"/>
</dbReference>
<dbReference type="InterPro" id="IPR050291">
    <property type="entry name" value="CDF_Transporter"/>
</dbReference>
<proteinExistence type="inferred from homology"/>
<dbReference type="InterPro" id="IPR036837">
    <property type="entry name" value="Cation_efflux_CTD_sf"/>
</dbReference>
<dbReference type="GO" id="GO:0015086">
    <property type="term" value="F:cadmium ion transmembrane transporter activity"/>
    <property type="evidence" value="ECO:0007669"/>
    <property type="project" value="TreeGrafter"/>
</dbReference>
<evidence type="ECO:0000313" key="10">
    <source>
        <dbReference type="EMBL" id="HGG99271.1"/>
    </source>
</evidence>
<comment type="similarity">
    <text evidence="2">Belongs to the cation diffusion facilitator (CDF) transporter (TC 2.A.4) family.</text>
</comment>
<evidence type="ECO:0000256" key="3">
    <source>
        <dbReference type="ARBA" id="ARBA00022448"/>
    </source>
</evidence>
<feature type="domain" description="Cation efflux protein cytoplasmic" evidence="9">
    <location>
        <begin position="214"/>
        <end position="288"/>
    </location>
</feature>
<dbReference type="PANTHER" id="PTHR43840:SF15">
    <property type="entry name" value="MITOCHONDRIAL METAL TRANSPORTER 1-RELATED"/>
    <property type="match status" value="1"/>
</dbReference>
<evidence type="ECO:0000256" key="6">
    <source>
        <dbReference type="ARBA" id="ARBA00023136"/>
    </source>
</evidence>
<evidence type="ECO:0000256" key="1">
    <source>
        <dbReference type="ARBA" id="ARBA00004141"/>
    </source>
</evidence>
<accession>A0A7C4EPP0</accession>
<dbReference type="GO" id="GO:0005886">
    <property type="term" value="C:plasma membrane"/>
    <property type="evidence" value="ECO:0007669"/>
    <property type="project" value="TreeGrafter"/>
</dbReference>
<dbReference type="GO" id="GO:0006882">
    <property type="term" value="P:intracellular zinc ion homeostasis"/>
    <property type="evidence" value="ECO:0007669"/>
    <property type="project" value="TreeGrafter"/>
</dbReference>
<dbReference type="Gene3D" id="3.30.70.1350">
    <property type="entry name" value="Cation efflux protein, cytoplasmic domain"/>
    <property type="match status" value="1"/>
</dbReference>